<keyword evidence="15" id="KW-1185">Reference proteome</keyword>
<proteinExistence type="inferred from homology"/>
<dbReference type="CDD" id="cd06248">
    <property type="entry name" value="M14_CP_insect"/>
    <property type="match status" value="1"/>
</dbReference>
<dbReference type="SUPFAM" id="SSF53187">
    <property type="entry name" value="Zn-dependent exopeptidases"/>
    <property type="match status" value="1"/>
</dbReference>
<comment type="cofactor">
    <cofactor evidence="1">
        <name>Zn(2+)</name>
        <dbReference type="ChEBI" id="CHEBI:29105"/>
    </cofactor>
</comment>
<reference evidence="14" key="1">
    <citation type="journal article" date="2016" name="Insect Biochem. Mol. Biol.">
        <title>Multifaceted biological insights from a draft genome sequence of the tobacco hornworm moth, Manduca sexta.</title>
        <authorList>
            <person name="Kanost M.R."/>
            <person name="Arrese E.L."/>
            <person name="Cao X."/>
            <person name="Chen Y.R."/>
            <person name="Chellapilla S."/>
            <person name="Goldsmith M.R."/>
            <person name="Grosse-Wilde E."/>
            <person name="Heckel D.G."/>
            <person name="Herndon N."/>
            <person name="Jiang H."/>
            <person name="Papanicolaou A."/>
            <person name="Qu J."/>
            <person name="Soulages J.L."/>
            <person name="Vogel H."/>
            <person name="Walters J."/>
            <person name="Waterhouse R.M."/>
            <person name="Ahn S.J."/>
            <person name="Almeida F.C."/>
            <person name="An C."/>
            <person name="Aqrawi P."/>
            <person name="Bretschneider A."/>
            <person name="Bryant W.B."/>
            <person name="Bucks S."/>
            <person name="Chao H."/>
            <person name="Chevignon G."/>
            <person name="Christen J.M."/>
            <person name="Clarke D.F."/>
            <person name="Dittmer N.T."/>
            <person name="Ferguson L.C.F."/>
            <person name="Garavelou S."/>
            <person name="Gordon K.H.J."/>
            <person name="Gunaratna R.T."/>
            <person name="Han Y."/>
            <person name="Hauser F."/>
            <person name="He Y."/>
            <person name="Heidel-Fischer H."/>
            <person name="Hirsh A."/>
            <person name="Hu Y."/>
            <person name="Jiang H."/>
            <person name="Kalra D."/>
            <person name="Klinner C."/>
            <person name="Konig C."/>
            <person name="Kovar C."/>
            <person name="Kroll A.R."/>
            <person name="Kuwar S.S."/>
            <person name="Lee S.L."/>
            <person name="Lehman R."/>
            <person name="Li K."/>
            <person name="Li Z."/>
            <person name="Liang H."/>
            <person name="Lovelace S."/>
            <person name="Lu Z."/>
            <person name="Mansfield J.H."/>
            <person name="McCulloch K.J."/>
            <person name="Mathew T."/>
            <person name="Morton B."/>
            <person name="Muzny D.M."/>
            <person name="Neunemann D."/>
            <person name="Ongeri F."/>
            <person name="Pauchet Y."/>
            <person name="Pu L.L."/>
            <person name="Pyrousis I."/>
            <person name="Rao X.J."/>
            <person name="Redding A."/>
            <person name="Roesel C."/>
            <person name="Sanchez-Gracia A."/>
            <person name="Schaack S."/>
            <person name="Shukla A."/>
            <person name="Tetreau G."/>
            <person name="Wang Y."/>
            <person name="Xiong G.H."/>
            <person name="Traut W."/>
            <person name="Walsh T.K."/>
            <person name="Worley K.C."/>
            <person name="Wu D."/>
            <person name="Wu W."/>
            <person name="Wu Y.Q."/>
            <person name="Zhang X."/>
            <person name="Zou Z."/>
            <person name="Zucker H."/>
            <person name="Briscoe A.D."/>
            <person name="Burmester T."/>
            <person name="Clem R.J."/>
            <person name="Feyereisen R."/>
            <person name="Grimmelikhuijzen C.J.P."/>
            <person name="Hamodrakas S.J."/>
            <person name="Hansson B.S."/>
            <person name="Huguet E."/>
            <person name="Jermiin L.S."/>
            <person name="Lan Q."/>
            <person name="Lehman H.K."/>
            <person name="Lorenzen M."/>
            <person name="Merzendorfer H."/>
            <person name="Michalopoulos I."/>
            <person name="Morton D.B."/>
            <person name="Muthukrishnan S."/>
            <person name="Oakeshott J.G."/>
            <person name="Palmer W."/>
            <person name="Park Y."/>
            <person name="Passarelli A.L."/>
            <person name="Rozas J."/>
            <person name="Schwartz L.M."/>
            <person name="Smith W."/>
            <person name="Southgate A."/>
            <person name="Vilcinskas A."/>
            <person name="Vogt R."/>
            <person name="Wang P."/>
            <person name="Werren J."/>
            <person name="Yu X.Q."/>
            <person name="Zhou J.J."/>
            <person name="Brown S.J."/>
            <person name="Scherer S.E."/>
            <person name="Richards S."/>
            <person name="Blissard G.W."/>
        </authorList>
    </citation>
    <scope>NUCLEOTIDE SEQUENCE</scope>
</reference>
<dbReference type="SUPFAM" id="SSF54897">
    <property type="entry name" value="Protease propeptides/inhibitors"/>
    <property type="match status" value="1"/>
</dbReference>
<evidence type="ECO:0000259" key="13">
    <source>
        <dbReference type="PROSITE" id="PS52035"/>
    </source>
</evidence>
<dbReference type="FunFam" id="3.40.630.10:FF:000084">
    <property type="entry name" value="Carboxypeptidase B2"/>
    <property type="match status" value="1"/>
</dbReference>
<evidence type="ECO:0000313" key="14">
    <source>
        <dbReference type="EMBL" id="KAG6448456.1"/>
    </source>
</evidence>
<evidence type="ECO:0000256" key="10">
    <source>
        <dbReference type="ARBA" id="ARBA00023157"/>
    </source>
</evidence>
<dbReference type="GO" id="GO:0006508">
    <property type="term" value="P:proteolysis"/>
    <property type="evidence" value="ECO:0007669"/>
    <property type="project" value="UniProtKB-KW"/>
</dbReference>
<sequence>MKAWVLISLFALAFAKHEQYIGWKSYYVAPSSQDELKAFGSVVQQLDVDILSNPYLDREGVVLVEPHKQNSFTSALESYGISYRIHADDIKAKLDYDDQLIEEQRVASMARNGAKEMPYDNYQEWEVIEAYMEDIARRFPNVATLVTAANSFEGRPIRYMKISTTNFQDTKKPVIVIDAGIHAREWITPPTVTWAIRKLTEDVTEPDLLERFDWILLPVANPDGYKFSFTSSRFWRKTRSTDQHALSYLCPGVDGNRNYDFFWNTVGTSSNPCTDTFGGGRAFSEIETRVVRDILHEHLPRISLYLTMHSYGSMILYAWGHDGSLSNNAFGLHTVGVAMAEKIDELSLSHFPRYVVGNSVLVLGYGASGASEDYAHHIGVPLSYTYELPGLSGGFQGFHLPPRYIEQVCRETWEGIVAGARKSGDMFISAP</sequence>
<dbReference type="GO" id="GO:0004181">
    <property type="term" value="F:metallocarboxypeptidase activity"/>
    <property type="evidence" value="ECO:0007669"/>
    <property type="project" value="InterPro"/>
</dbReference>
<evidence type="ECO:0000256" key="8">
    <source>
        <dbReference type="ARBA" id="ARBA00022833"/>
    </source>
</evidence>
<keyword evidence="10" id="KW-1015">Disulfide bond</keyword>
<feature type="signal peptide" evidence="12">
    <location>
        <begin position="1"/>
        <end position="15"/>
    </location>
</feature>
<feature type="domain" description="Peptidase M14" evidence="13">
    <location>
        <begin position="121"/>
        <end position="423"/>
    </location>
</feature>
<dbReference type="OrthoDB" id="3626597at2759"/>
<keyword evidence="3" id="KW-0121">Carboxypeptidase</keyword>
<dbReference type="InterPro" id="IPR057246">
    <property type="entry name" value="CARBOXYPEPT_ZN_1"/>
</dbReference>
<comment type="similarity">
    <text evidence="2 11">Belongs to the peptidase M14 family.</text>
</comment>
<dbReference type="PRINTS" id="PR00765">
    <property type="entry name" value="CRBOXYPTASEA"/>
</dbReference>
<dbReference type="PROSITE" id="PS52035">
    <property type="entry name" value="PEPTIDASE_M14"/>
    <property type="match status" value="1"/>
</dbReference>
<evidence type="ECO:0000256" key="7">
    <source>
        <dbReference type="ARBA" id="ARBA00022801"/>
    </source>
</evidence>
<dbReference type="Pfam" id="PF00246">
    <property type="entry name" value="Peptidase_M14"/>
    <property type="match status" value="1"/>
</dbReference>
<keyword evidence="8" id="KW-0862">Zinc</keyword>
<dbReference type="InterPro" id="IPR003146">
    <property type="entry name" value="M14A_act_pep"/>
</dbReference>
<keyword evidence="7" id="KW-0378">Hydrolase</keyword>
<dbReference type="Proteomes" id="UP000791440">
    <property type="component" value="Unassembled WGS sequence"/>
</dbReference>
<evidence type="ECO:0000256" key="5">
    <source>
        <dbReference type="ARBA" id="ARBA00022723"/>
    </source>
</evidence>
<dbReference type="InterPro" id="IPR036990">
    <property type="entry name" value="M14A-like_propep"/>
</dbReference>
<evidence type="ECO:0000256" key="6">
    <source>
        <dbReference type="ARBA" id="ARBA00022729"/>
    </source>
</evidence>
<comment type="caution">
    <text evidence="14">The sequence shown here is derived from an EMBL/GenBank/DDBJ whole genome shotgun (WGS) entry which is preliminary data.</text>
</comment>
<keyword evidence="6 12" id="KW-0732">Signal</keyword>
<protein>
    <recommendedName>
        <fullName evidence="13">Peptidase M14 domain-containing protein</fullName>
    </recommendedName>
</protein>
<evidence type="ECO:0000256" key="1">
    <source>
        <dbReference type="ARBA" id="ARBA00001947"/>
    </source>
</evidence>
<dbReference type="AlphaFoldDB" id="A0A921YYX4"/>
<dbReference type="InterPro" id="IPR000834">
    <property type="entry name" value="Peptidase_M14"/>
</dbReference>
<feature type="chain" id="PRO_5036699461" description="Peptidase M14 domain-containing protein" evidence="12">
    <location>
        <begin position="16"/>
        <end position="431"/>
    </location>
</feature>
<dbReference type="Gene3D" id="3.40.630.10">
    <property type="entry name" value="Zn peptidases"/>
    <property type="match status" value="1"/>
</dbReference>
<organism evidence="14 15">
    <name type="scientific">Manduca sexta</name>
    <name type="common">Tobacco hawkmoth</name>
    <name type="synonym">Tobacco hornworm</name>
    <dbReference type="NCBI Taxonomy" id="7130"/>
    <lineage>
        <taxon>Eukaryota</taxon>
        <taxon>Metazoa</taxon>
        <taxon>Ecdysozoa</taxon>
        <taxon>Arthropoda</taxon>
        <taxon>Hexapoda</taxon>
        <taxon>Insecta</taxon>
        <taxon>Pterygota</taxon>
        <taxon>Neoptera</taxon>
        <taxon>Endopterygota</taxon>
        <taxon>Lepidoptera</taxon>
        <taxon>Glossata</taxon>
        <taxon>Ditrysia</taxon>
        <taxon>Bombycoidea</taxon>
        <taxon>Sphingidae</taxon>
        <taxon>Sphinginae</taxon>
        <taxon>Sphingini</taxon>
        <taxon>Manduca</taxon>
    </lineage>
</organism>
<dbReference type="SMART" id="SM00631">
    <property type="entry name" value="Zn_pept"/>
    <property type="match status" value="1"/>
</dbReference>
<feature type="active site" description="Proton donor/acceptor" evidence="11">
    <location>
        <position position="387"/>
    </location>
</feature>
<evidence type="ECO:0000256" key="3">
    <source>
        <dbReference type="ARBA" id="ARBA00022645"/>
    </source>
</evidence>
<reference evidence="14" key="2">
    <citation type="submission" date="2020-12" db="EMBL/GenBank/DDBJ databases">
        <authorList>
            <person name="Kanost M."/>
        </authorList>
    </citation>
    <scope>NUCLEOTIDE SEQUENCE</scope>
</reference>
<gene>
    <name evidence="14" type="ORF">O3G_MSEX005543</name>
</gene>
<dbReference type="Gene3D" id="3.30.70.340">
    <property type="entry name" value="Metallocarboxypeptidase-like"/>
    <property type="match status" value="1"/>
</dbReference>
<accession>A0A921YYX4</accession>
<evidence type="ECO:0000256" key="2">
    <source>
        <dbReference type="ARBA" id="ARBA00005988"/>
    </source>
</evidence>
<dbReference type="PANTHER" id="PTHR11705:SF140">
    <property type="entry name" value="FI02848P-RELATED"/>
    <property type="match status" value="1"/>
</dbReference>
<evidence type="ECO:0000256" key="11">
    <source>
        <dbReference type="PROSITE-ProRule" id="PRU01379"/>
    </source>
</evidence>
<evidence type="ECO:0000256" key="4">
    <source>
        <dbReference type="ARBA" id="ARBA00022670"/>
    </source>
</evidence>
<dbReference type="GO" id="GO:0005615">
    <property type="term" value="C:extracellular space"/>
    <property type="evidence" value="ECO:0007669"/>
    <property type="project" value="TreeGrafter"/>
</dbReference>
<dbReference type="GO" id="GO:0008270">
    <property type="term" value="F:zinc ion binding"/>
    <property type="evidence" value="ECO:0007669"/>
    <property type="project" value="InterPro"/>
</dbReference>
<dbReference type="EMBL" id="JH668358">
    <property type="protein sequence ID" value="KAG6448456.1"/>
    <property type="molecule type" value="Genomic_DNA"/>
</dbReference>
<name>A0A921YYX4_MANSE</name>
<keyword evidence="9" id="KW-0482">Metalloprotease</keyword>
<evidence type="ECO:0000256" key="12">
    <source>
        <dbReference type="SAM" id="SignalP"/>
    </source>
</evidence>
<evidence type="ECO:0000313" key="15">
    <source>
        <dbReference type="Proteomes" id="UP000791440"/>
    </source>
</evidence>
<dbReference type="Pfam" id="PF02244">
    <property type="entry name" value="Propep_M14"/>
    <property type="match status" value="1"/>
</dbReference>
<dbReference type="PROSITE" id="PS00132">
    <property type="entry name" value="CARBOXYPEPT_ZN_1"/>
    <property type="match status" value="1"/>
</dbReference>
<evidence type="ECO:0000256" key="9">
    <source>
        <dbReference type="ARBA" id="ARBA00023049"/>
    </source>
</evidence>
<keyword evidence="5" id="KW-0479">Metal-binding</keyword>
<keyword evidence="4" id="KW-0645">Protease</keyword>
<dbReference type="PANTHER" id="PTHR11705">
    <property type="entry name" value="PROTEASE FAMILY M14 CARBOXYPEPTIDASE A,B"/>
    <property type="match status" value="1"/>
</dbReference>